<evidence type="ECO:0000313" key="2">
    <source>
        <dbReference type="EMBL" id="GAG61385.1"/>
    </source>
</evidence>
<dbReference type="InterPro" id="IPR001296">
    <property type="entry name" value="Glyco_trans_1"/>
</dbReference>
<dbReference type="PANTHER" id="PTHR45947:SF3">
    <property type="entry name" value="SULFOQUINOVOSYL TRANSFERASE SQD2"/>
    <property type="match status" value="1"/>
</dbReference>
<evidence type="ECO:0000259" key="1">
    <source>
        <dbReference type="Pfam" id="PF00534"/>
    </source>
</evidence>
<feature type="non-terminal residue" evidence="2">
    <location>
        <position position="1"/>
    </location>
</feature>
<name>X0YY76_9ZZZZ</name>
<dbReference type="GO" id="GO:0016757">
    <property type="term" value="F:glycosyltransferase activity"/>
    <property type="evidence" value="ECO:0007669"/>
    <property type="project" value="InterPro"/>
</dbReference>
<dbReference type="InterPro" id="IPR050194">
    <property type="entry name" value="Glycosyltransferase_grp1"/>
</dbReference>
<dbReference type="EMBL" id="BART01007664">
    <property type="protein sequence ID" value="GAG61385.1"/>
    <property type="molecule type" value="Genomic_DNA"/>
</dbReference>
<dbReference type="Gene3D" id="3.40.50.2000">
    <property type="entry name" value="Glycogen Phosphorylase B"/>
    <property type="match status" value="2"/>
</dbReference>
<gene>
    <name evidence="2" type="ORF">S01H4_17404</name>
</gene>
<dbReference type="CDD" id="cd03801">
    <property type="entry name" value="GT4_PimA-like"/>
    <property type="match status" value="1"/>
</dbReference>
<proteinExistence type="predicted"/>
<comment type="caution">
    <text evidence="2">The sequence shown here is derived from an EMBL/GenBank/DDBJ whole genome shotgun (WGS) entry which is preliminary data.</text>
</comment>
<feature type="domain" description="Glycosyl transferase family 1" evidence="1">
    <location>
        <begin position="44"/>
        <end position="194"/>
    </location>
</feature>
<sequence length="222" mass="24958">YGQIAKNYLIKQGVSKESIFTGTQVISQELTDSTSLVKRDVNLVGKKIVLFVGYLIKRKGIYYLIKAFKDLKRDDSVLIIAGAGEEENNLKSLTKGEKNIIFPGFVQGEEKTKYYSLTDIFVLPTLGDLWPLVINEAMSFGLPIIVTKRAGCPELVKDNGIIVPPGDVKALKKAMQKLLDNDRLRREMGRKSKKYIKKYDVNYAVNAFVNAIKYACSKRTPQ</sequence>
<dbReference type="PANTHER" id="PTHR45947">
    <property type="entry name" value="SULFOQUINOVOSYL TRANSFERASE SQD2"/>
    <property type="match status" value="1"/>
</dbReference>
<reference evidence="2" key="1">
    <citation type="journal article" date="2014" name="Front. Microbiol.">
        <title>High frequency of phylogenetically diverse reductive dehalogenase-homologous genes in deep subseafloor sedimentary metagenomes.</title>
        <authorList>
            <person name="Kawai M."/>
            <person name="Futagami T."/>
            <person name="Toyoda A."/>
            <person name="Takaki Y."/>
            <person name="Nishi S."/>
            <person name="Hori S."/>
            <person name="Arai W."/>
            <person name="Tsubouchi T."/>
            <person name="Morono Y."/>
            <person name="Uchiyama I."/>
            <person name="Ito T."/>
            <person name="Fujiyama A."/>
            <person name="Inagaki F."/>
            <person name="Takami H."/>
        </authorList>
    </citation>
    <scope>NUCLEOTIDE SEQUENCE</scope>
    <source>
        <strain evidence="2">Expedition CK06-06</strain>
    </source>
</reference>
<dbReference type="Pfam" id="PF00534">
    <property type="entry name" value="Glycos_transf_1"/>
    <property type="match status" value="1"/>
</dbReference>
<accession>X0YY76</accession>
<protein>
    <recommendedName>
        <fullName evidence="1">Glycosyl transferase family 1 domain-containing protein</fullName>
    </recommendedName>
</protein>
<dbReference type="SUPFAM" id="SSF53756">
    <property type="entry name" value="UDP-Glycosyltransferase/glycogen phosphorylase"/>
    <property type="match status" value="1"/>
</dbReference>
<organism evidence="2">
    <name type="scientific">marine sediment metagenome</name>
    <dbReference type="NCBI Taxonomy" id="412755"/>
    <lineage>
        <taxon>unclassified sequences</taxon>
        <taxon>metagenomes</taxon>
        <taxon>ecological metagenomes</taxon>
    </lineage>
</organism>
<dbReference type="AlphaFoldDB" id="X0YY76"/>